<dbReference type="InterPro" id="IPR053259">
    <property type="entry name" value="Golvesin-related_Golgi"/>
</dbReference>
<dbReference type="EMBL" id="FRCZ01000003">
    <property type="protein sequence ID" value="SHN07052.1"/>
    <property type="molecule type" value="Genomic_DNA"/>
</dbReference>
<dbReference type="Pfam" id="PF03567">
    <property type="entry name" value="Sulfotransfer_2"/>
    <property type="match status" value="1"/>
</dbReference>
<dbReference type="Proteomes" id="UP000184184">
    <property type="component" value="Unassembled WGS sequence"/>
</dbReference>
<reference evidence="1 2" key="1">
    <citation type="submission" date="2016-11" db="EMBL/GenBank/DDBJ databases">
        <authorList>
            <person name="Jaros S."/>
            <person name="Januszkiewicz K."/>
            <person name="Wedrychowicz H."/>
        </authorList>
    </citation>
    <scope>NUCLEOTIDE SEQUENCE [LARGE SCALE GENOMIC DNA]</scope>
    <source>
        <strain evidence="1 2">CGMCC 1.10681</strain>
    </source>
</reference>
<proteinExistence type="predicted"/>
<keyword evidence="1" id="KW-0808">Transferase</keyword>
<evidence type="ECO:0000313" key="2">
    <source>
        <dbReference type="Proteomes" id="UP000184184"/>
    </source>
</evidence>
<dbReference type="PANTHER" id="PTHR32301:SF6">
    <property type="entry name" value="GOLVESIN-RELATED"/>
    <property type="match status" value="1"/>
</dbReference>
<dbReference type="GO" id="GO:0016020">
    <property type="term" value="C:membrane"/>
    <property type="evidence" value="ECO:0007669"/>
    <property type="project" value="InterPro"/>
</dbReference>
<organism evidence="1 2">
    <name type="scientific">Gracilibacillus kekensis</name>
    <dbReference type="NCBI Taxonomy" id="1027249"/>
    <lineage>
        <taxon>Bacteria</taxon>
        <taxon>Bacillati</taxon>
        <taxon>Bacillota</taxon>
        <taxon>Bacilli</taxon>
        <taxon>Bacillales</taxon>
        <taxon>Bacillaceae</taxon>
        <taxon>Gracilibacillus</taxon>
    </lineage>
</organism>
<name>A0A1M7NSK5_9BACI</name>
<dbReference type="InterPro" id="IPR027417">
    <property type="entry name" value="P-loop_NTPase"/>
</dbReference>
<dbReference type="InterPro" id="IPR005331">
    <property type="entry name" value="Sulfotransferase"/>
</dbReference>
<gene>
    <name evidence="1" type="ORF">SAMN05216179_1740</name>
</gene>
<dbReference type="Gene3D" id="3.40.50.300">
    <property type="entry name" value="P-loop containing nucleotide triphosphate hydrolases"/>
    <property type="match status" value="1"/>
</dbReference>
<dbReference type="AlphaFoldDB" id="A0A1M7NSK5"/>
<sequence length="234" mass="27724">MKEEQPICLIHIPKTGGKTLWKILKKQPETYHVWHKKMFKNLDIPVSFFTMLREPVDRVLSTYYYIRSYEADPLYDQLQNITLKEFVDYIGNEQIENIRYKKRDLKSLRPRSVNLATRYLSGGDPNALKIAKKNIKKHFPIVGLTDMYPESLFLMKKKFNLQLSSITIENKTDNRPSTEAISPDLINKIKKTNHNDILLYEWAKKRFLNEMESLSKLERQELQNWIAKTKTLSE</sequence>
<keyword evidence="2" id="KW-1185">Reference proteome</keyword>
<dbReference type="GO" id="GO:0008146">
    <property type="term" value="F:sulfotransferase activity"/>
    <property type="evidence" value="ECO:0007669"/>
    <property type="project" value="InterPro"/>
</dbReference>
<dbReference type="STRING" id="1027249.SAMN05216179_1740"/>
<accession>A0A1M7NSK5</accession>
<evidence type="ECO:0000313" key="1">
    <source>
        <dbReference type="EMBL" id="SHN07052.1"/>
    </source>
</evidence>
<dbReference type="PANTHER" id="PTHR32301">
    <property type="entry name" value="COUNTIN RECEPTOR CNR3-RELATED"/>
    <property type="match status" value="1"/>
</dbReference>
<protein>
    <submittedName>
        <fullName evidence="1">Sulfotransferase family protein</fullName>
    </submittedName>
</protein>
<dbReference type="SUPFAM" id="SSF52540">
    <property type="entry name" value="P-loop containing nucleoside triphosphate hydrolases"/>
    <property type="match status" value="1"/>
</dbReference>